<dbReference type="GeneID" id="108700366"/>
<dbReference type="GO" id="GO:0005634">
    <property type="term" value="C:nucleus"/>
    <property type="evidence" value="ECO:0000318"/>
    <property type="project" value="GO_Central"/>
</dbReference>
<name>A0A1L8F4M4_XENLA</name>
<dbReference type="InterPro" id="IPR031373">
    <property type="entry name" value="Ciart"/>
</dbReference>
<dbReference type="RefSeq" id="XP_018088983.1">
    <property type="nucleotide sequence ID" value="XM_018233494.2"/>
</dbReference>
<keyword evidence="2" id="KW-1185">Reference proteome</keyword>
<feature type="compositionally biased region" description="Low complexity" evidence="1">
    <location>
        <begin position="16"/>
        <end position="26"/>
    </location>
</feature>
<dbReference type="PANTHER" id="PTHR35441">
    <property type="entry name" value="CIRCADIAN-ASSOCIATED TRANSCRIPTIONAL REPRESSOR"/>
    <property type="match status" value="1"/>
</dbReference>
<dbReference type="GO" id="GO:0045892">
    <property type="term" value="P:negative regulation of DNA-templated transcription"/>
    <property type="evidence" value="ECO:0000318"/>
    <property type="project" value="GO_Central"/>
</dbReference>
<dbReference type="Bgee" id="108700366">
    <property type="expression patterns" value="Expressed in internal ear and 19 other cell types or tissues"/>
</dbReference>
<dbReference type="AlphaFoldDB" id="A0A1L8F4M4"/>
<dbReference type="KEGG" id="xla:108700366"/>
<dbReference type="GO" id="GO:0032922">
    <property type="term" value="P:circadian regulation of gene expression"/>
    <property type="evidence" value="ECO:0000318"/>
    <property type="project" value="GO_Central"/>
</dbReference>
<dbReference type="CTD" id="108700366"/>
<dbReference type="Proteomes" id="UP000186698">
    <property type="component" value="Chromosome 8S"/>
</dbReference>
<feature type="region of interest" description="Disordered" evidence="1">
    <location>
        <begin position="1"/>
        <end position="28"/>
    </location>
</feature>
<dbReference type="PANTHER" id="PTHR35441:SF1">
    <property type="entry name" value="CIRCADIAN-ASSOCIATED TRANSCRIPTIONAL REPRESSOR"/>
    <property type="match status" value="1"/>
</dbReference>
<protein>
    <submittedName>
        <fullName evidence="3 4">Circadian-associated transcriptional repressor</fullName>
    </submittedName>
</protein>
<dbReference type="Pfam" id="PF15673">
    <property type="entry name" value="Ciart"/>
    <property type="match status" value="1"/>
</dbReference>
<reference evidence="3 4" key="1">
    <citation type="submission" date="2022-04" db="UniProtKB">
        <authorList>
            <consortium name="RefSeq"/>
        </authorList>
    </citation>
    <scope>IDENTIFICATION</scope>
    <source>
        <strain evidence="3 4">J_2021</strain>
        <tissue evidence="3 4">Erythrocytes</tissue>
    </source>
</reference>
<evidence type="ECO:0000256" key="1">
    <source>
        <dbReference type="SAM" id="MobiDB-lite"/>
    </source>
</evidence>
<evidence type="ECO:0000313" key="4">
    <source>
        <dbReference type="RefSeq" id="XP_018088983.1"/>
    </source>
</evidence>
<evidence type="ECO:0000313" key="3">
    <source>
        <dbReference type="RefSeq" id="XP_018088982.1"/>
    </source>
</evidence>
<dbReference type="PaxDb" id="8355-A0A1L8F4M4"/>
<proteinExistence type="predicted"/>
<gene>
    <name evidence="3 4" type="primary">LOC108700366</name>
</gene>
<dbReference type="STRING" id="8355.A0A1L8F4M4"/>
<evidence type="ECO:0000313" key="2">
    <source>
        <dbReference type="Proteomes" id="UP000186698"/>
    </source>
</evidence>
<dbReference type="GO" id="GO:0000978">
    <property type="term" value="F:RNA polymerase II cis-regulatory region sequence-specific DNA binding"/>
    <property type="evidence" value="ECO:0000318"/>
    <property type="project" value="GO_Central"/>
</dbReference>
<accession>A0A1L8F4M4</accession>
<dbReference type="RefSeq" id="XP_018088982.1">
    <property type="nucleotide sequence ID" value="XM_018233493.2"/>
</dbReference>
<dbReference type="OrthoDB" id="9949430at2759"/>
<organism evidence="3">
    <name type="scientific">Xenopus laevis</name>
    <name type="common">African clawed frog</name>
    <dbReference type="NCBI Taxonomy" id="8355"/>
    <lineage>
        <taxon>Eukaryota</taxon>
        <taxon>Metazoa</taxon>
        <taxon>Chordata</taxon>
        <taxon>Craniata</taxon>
        <taxon>Vertebrata</taxon>
        <taxon>Euteleostomi</taxon>
        <taxon>Amphibia</taxon>
        <taxon>Batrachia</taxon>
        <taxon>Anura</taxon>
        <taxon>Pipoidea</taxon>
        <taxon>Pipidae</taxon>
        <taxon>Xenopodinae</taxon>
        <taxon>Xenopus</taxon>
        <taxon>Xenopus</taxon>
    </lineage>
</organism>
<sequence>MMEDTESSDLLSSYDSITSAGSSLSSTREDTNYADFDVFFSDGLEEARKDKEDYGKVTMIPNSRLSSADHPVLIRLENEYQARRSQWQPRSGQDPEEIAGRILCPNQNNPASRHMTVSSTRQLPQQKLFVCSEEANIEAPHGFKRQWKREAEMSSNWWQENNVPMTEGDRIFAQKCQELQGFIKPLTNLLNGLKKGRYDKGLSSFQQSVAMDRIQRIVGVLQKPQMGERYLATLLQVEMMLKIWFPGVTSSSSSSSSSSDYNMEEPLYKMSKHPDGSCETANSFQLRQYPSPSNTNVSKPTWNPAASQLDSNCNRSKERVQVAGELPTMNLTWTHPAPICNPSLSQADLHHLNSALGQNVFGANASNCGIILFLHNDLASSSPLPRSSSAVLEEKLVSVISQHLKGEETKVERPRRSKSAPAVASFCVDQSQSRPPLAVCTKRSAGENT</sequence>